<feature type="region of interest" description="Disordered" evidence="1">
    <location>
        <begin position="23"/>
        <end position="43"/>
    </location>
</feature>
<keyword evidence="3" id="KW-1185">Reference proteome</keyword>
<dbReference type="EMBL" id="JARKIB010000208">
    <property type="protein sequence ID" value="KAJ7723792.1"/>
    <property type="molecule type" value="Genomic_DNA"/>
</dbReference>
<evidence type="ECO:0000256" key="1">
    <source>
        <dbReference type="SAM" id="MobiDB-lite"/>
    </source>
</evidence>
<sequence length="205" mass="23603">MRLLQCRALKSLSMEVYMRHHSPLVEQSPDSDPDLEDVGPSRLRIDHTPRRRDMLRQWGAHVVQVECQFEFLYRLEPCDAASWGLVEILNQSEETGLRVRFGLGPNRDWVDRKLVPSLPPMKRLSIEELKTEGKLRALQQSQASYVAMIQSRAGSGLKLDVRVDSINIVFSRFTLHPAQPLMLRKQKIPELKYIFAGITFVMPIP</sequence>
<comment type="caution">
    <text evidence="2">The sequence shown here is derived from an EMBL/GenBank/DDBJ whole genome shotgun (WGS) entry which is preliminary data.</text>
</comment>
<name>A0AAD7HM82_9AGAR</name>
<evidence type="ECO:0000313" key="2">
    <source>
        <dbReference type="EMBL" id="KAJ7723792.1"/>
    </source>
</evidence>
<dbReference type="AlphaFoldDB" id="A0AAD7HM82"/>
<evidence type="ECO:0000313" key="3">
    <source>
        <dbReference type="Proteomes" id="UP001215598"/>
    </source>
</evidence>
<reference evidence="2" key="1">
    <citation type="submission" date="2023-03" db="EMBL/GenBank/DDBJ databases">
        <title>Massive genome expansion in bonnet fungi (Mycena s.s.) driven by repeated elements and novel gene families across ecological guilds.</title>
        <authorList>
            <consortium name="Lawrence Berkeley National Laboratory"/>
            <person name="Harder C.B."/>
            <person name="Miyauchi S."/>
            <person name="Viragh M."/>
            <person name="Kuo A."/>
            <person name="Thoen E."/>
            <person name="Andreopoulos B."/>
            <person name="Lu D."/>
            <person name="Skrede I."/>
            <person name="Drula E."/>
            <person name="Henrissat B."/>
            <person name="Morin E."/>
            <person name="Kohler A."/>
            <person name="Barry K."/>
            <person name="LaButti K."/>
            <person name="Morin E."/>
            <person name="Salamov A."/>
            <person name="Lipzen A."/>
            <person name="Mereny Z."/>
            <person name="Hegedus B."/>
            <person name="Baldrian P."/>
            <person name="Stursova M."/>
            <person name="Weitz H."/>
            <person name="Taylor A."/>
            <person name="Grigoriev I.V."/>
            <person name="Nagy L.G."/>
            <person name="Martin F."/>
            <person name="Kauserud H."/>
        </authorList>
    </citation>
    <scope>NUCLEOTIDE SEQUENCE</scope>
    <source>
        <strain evidence="2">CBHHK182m</strain>
    </source>
</reference>
<proteinExistence type="predicted"/>
<accession>A0AAD7HM82</accession>
<gene>
    <name evidence="2" type="ORF">B0H16DRAFT_1472702</name>
</gene>
<organism evidence="2 3">
    <name type="scientific">Mycena metata</name>
    <dbReference type="NCBI Taxonomy" id="1033252"/>
    <lineage>
        <taxon>Eukaryota</taxon>
        <taxon>Fungi</taxon>
        <taxon>Dikarya</taxon>
        <taxon>Basidiomycota</taxon>
        <taxon>Agaricomycotina</taxon>
        <taxon>Agaricomycetes</taxon>
        <taxon>Agaricomycetidae</taxon>
        <taxon>Agaricales</taxon>
        <taxon>Marasmiineae</taxon>
        <taxon>Mycenaceae</taxon>
        <taxon>Mycena</taxon>
    </lineage>
</organism>
<protein>
    <submittedName>
        <fullName evidence="2">Uncharacterized protein</fullName>
    </submittedName>
</protein>
<dbReference type="Proteomes" id="UP001215598">
    <property type="component" value="Unassembled WGS sequence"/>
</dbReference>